<sequence>MAAPTESSRRGRNLASNESRADDGKTLTRDELLLKRLGVFKGAHDVQSSCARLGCSSAEREPPRPHAGRRYECAAFQFPAIISDHESLLHLCVDHSRTKEP</sequence>
<evidence type="ECO:0000313" key="2">
    <source>
        <dbReference type="EMBL" id="CAB4971302.1"/>
    </source>
</evidence>
<gene>
    <name evidence="2" type="ORF">UFOPK3772_03401</name>
</gene>
<name>A0A6J7LVI8_9ZZZZ</name>
<organism evidence="2">
    <name type="scientific">freshwater metagenome</name>
    <dbReference type="NCBI Taxonomy" id="449393"/>
    <lineage>
        <taxon>unclassified sequences</taxon>
        <taxon>metagenomes</taxon>
        <taxon>ecological metagenomes</taxon>
    </lineage>
</organism>
<evidence type="ECO:0000256" key="1">
    <source>
        <dbReference type="SAM" id="MobiDB-lite"/>
    </source>
</evidence>
<protein>
    <submittedName>
        <fullName evidence="2">Unannotated protein</fullName>
    </submittedName>
</protein>
<feature type="region of interest" description="Disordered" evidence="1">
    <location>
        <begin position="1"/>
        <end position="27"/>
    </location>
</feature>
<proteinExistence type="predicted"/>
<accession>A0A6J7LVI8</accession>
<dbReference type="AlphaFoldDB" id="A0A6J7LVI8"/>
<reference evidence="2" key="1">
    <citation type="submission" date="2020-05" db="EMBL/GenBank/DDBJ databases">
        <authorList>
            <person name="Chiriac C."/>
            <person name="Salcher M."/>
            <person name="Ghai R."/>
            <person name="Kavagutti S V."/>
        </authorList>
    </citation>
    <scope>NUCLEOTIDE SEQUENCE</scope>
</reference>
<dbReference type="EMBL" id="CAFBNE010000200">
    <property type="protein sequence ID" value="CAB4971302.1"/>
    <property type="molecule type" value="Genomic_DNA"/>
</dbReference>